<dbReference type="Proteomes" id="UP001196301">
    <property type="component" value="Unassembled WGS sequence"/>
</dbReference>
<evidence type="ECO:0000313" key="4">
    <source>
        <dbReference type="EMBL" id="MBU5336421.1"/>
    </source>
</evidence>
<reference evidence="4 5" key="1">
    <citation type="submission" date="2021-06" db="EMBL/GenBank/DDBJ databases">
        <authorList>
            <person name="Sun Q."/>
            <person name="Li D."/>
        </authorList>
    </citation>
    <scope>NUCLEOTIDE SEQUENCE [LARGE SCALE GENOMIC DNA]</scope>
    <source>
        <strain evidence="4 5">N19</strain>
    </source>
</reference>
<keyword evidence="5" id="KW-1185">Reference proteome</keyword>
<feature type="domain" description="TcaA protein NTF2-like" evidence="3">
    <location>
        <begin position="289"/>
        <end position="400"/>
    </location>
</feature>
<evidence type="ECO:0000259" key="3">
    <source>
        <dbReference type="Pfam" id="PF22819"/>
    </source>
</evidence>
<organism evidence="4 5">
    <name type="scientific">Intestinibacter bartlettii</name>
    <dbReference type="NCBI Taxonomy" id="261299"/>
    <lineage>
        <taxon>Bacteria</taxon>
        <taxon>Bacillati</taxon>
        <taxon>Bacillota</taxon>
        <taxon>Clostridia</taxon>
        <taxon>Peptostreptococcales</taxon>
        <taxon>Peptostreptococcaceae</taxon>
        <taxon>Intestinibacter</taxon>
    </lineage>
</organism>
<dbReference type="Pfam" id="PF22819">
    <property type="entry name" value="TcaA_5th"/>
    <property type="match status" value="1"/>
</dbReference>
<evidence type="ECO:0000256" key="2">
    <source>
        <dbReference type="SAM" id="Phobius"/>
    </source>
</evidence>
<feature type="transmembrane region" description="Helical" evidence="2">
    <location>
        <begin position="56"/>
        <end position="74"/>
    </location>
</feature>
<dbReference type="RefSeq" id="WP_216569556.1">
    <property type="nucleotide sequence ID" value="NZ_JAHLOQ010000020.1"/>
</dbReference>
<keyword evidence="2" id="KW-0472">Membrane</keyword>
<dbReference type="EMBL" id="JAHLOQ010000020">
    <property type="protein sequence ID" value="MBU5336421.1"/>
    <property type="molecule type" value="Genomic_DNA"/>
</dbReference>
<evidence type="ECO:0000256" key="1">
    <source>
        <dbReference type="SAM" id="MobiDB-lite"/>
    </source>
</evidence>
<keyword evidence="2" id="KW-0812">Transmembrane</keyword>
<keyword evidence="2" id="KW-1133">Transmembrane helix</keyword>
<comment type="caution">
    <text evidence="4">The sequence shown here is derived from an EMBL/GenBank/DDBJ whole genome shotgun (WGS) entry which is preliminary data.</text>
</comment>
<name>A0ABS6DYV6_9FIRM</name>
<protein>
    <recommendedName>
        <fullName evidence="3">TcaA protein NTF2-like domain-containing protein</fullName>
    </recommendedName>
</protein>
<feature type="region of interest" description="Disordered" evidence="1">
    <location>
        <begin position="1"/>
        <end position="24"/>
    </location>
</feature>
<dbReference type="InterPro" id="IPR054528">
    <property type="entry name" value="TcaA_5th"/>
</dbReference>
<accession>A0ABS6DYV6</accession>
<sequence>MAGIKKDDNNTEYELNQDEKIEQDIELEDENIEAEDLANEEYEDFQENKKGSKKKFLWLLLILIPILAVAGFFIHRKLSDPGEVMVTDFEFSEKYELQDGTYMFDEGKDVQLTITLEGSKSGKIDERKVSYALDDSSICMYRKLDYNQCELIGLSKGNTTIHVYYGGNKIDSINIGFDDLDGDKSEENIIGIDKIEAINMEKQGSGYVVKIGKDAEMRVILKGNNADNGKLSYSIDDTSLANISGNQDTCKISGKEEGSTTLRILYNREELYNINLIVEKADGEDSDSNNAVDAVVAGYLNNYAQAVNSGDISSIKDYITQTGELYNELTQTLPQDLQNNKKINIINYTKDSMKAENGKYKVGITLQYNITEGETTKNRKEYMEFIVVQESGQWLIDKIENRQIKEESQAQ</sequence>
<evidence type="ECO:0000313" key="5">
    <source>
        <dbReference type="Proteomes" id="UP001196301"/>
    </source>
</evidence>
<gene>
    <name evidence="4" type="ORF">KQI20_08220</name>
</gene>
<proteinExistence type="predicted"/>